<evidence type="ECO:0000256" key="2">
    <source>
        <dbReference type="ARBA" id="ARBA00022679"/>
    </source>
</evidence>
<evidence type="ECO:0000256" key="3">
    <source>
        <dbReference type="ARBA" id="ARBA00023315"/>
    </source>
</evidence>
<feature type="compositionally biased region" description="Basic and acidic residues" evidence="4">
    <location>
        <begin position="422"/>
        <end position="439"/>
    </location>
</feature>
<dbReference type="Gramene" id="evm.model.04.386">
    <property type="protein sequence ID" value="cds.evm.model.04.386"/>
    <property type="gene ID" value="evm.TU.04.386"/>
</dbReference>
<dbReference type="Gene3D" id="3.30.559.10">
    <property type="entry name" value="Chloramphenicol acetyltransferase-like domain"/>
    <property type="match status" value="2"/>
</dbReference>
<reference evidence="5" key="1">
    <citation type="submission" date="2018-11" db="EMBL/GenBank/DDBJ databases">
        <authorList>
            <person name="Grassa J C."/>
        </authorList>
    </citation>
    <scope>NUCLEOTIDE SEQUENCE [LARGE SCALE GENOMIC DNA]</scope>
</reference>
<protein>
    <submittedName>
        <fullName evidence="5">Uncharacterized protein</fullName>
    </submittedName>
</protein>
<name>A0A803PH94_CANSA</name>
<dbReference type="Proteomes" id="UP000596661">
    <property type="component" value="Chromosome 4"/>
</dbReference>
<dbReference type="PANTHER" id="PTHR31623:SF17">
    <property type="entry name" value="F21J9.9"/>
    <property type="match status" value="1"/>
</dbReference>
<feature type="region of interest" description="Disordered" evidence="4">
    <location>
        <begin position="409"/>
        <end position="451"/>
    </location>
</feature>
<evidence type="ECO:0000313" key="5">
    <source>
        <dbReference type="EnsemblPlants" id="cds.evm.model.04.386"/>
    </source>
</evidence>
<evidence type="ECO:0000256" key="4">
    <source>
        <dbReference type="SAM" id="MobiDB-lite"/>
    </source>
</evidence>
<keyword evidence="6" id="KW-1185">Reference proteome</keyword>
<feature type="compositionally biased region" description="Polar residues" evidence="4">
    <location>
        <begin position="509"/>
        <end position="521"/>
    </location>
</feature>
<evidence type="ECO:0000256" key="1">
    <source>
        <dbReference type="ARBA" id="ARBA00009861"/>
    </source>
</evidence>
<dbReference type="GO" id="GO:0016746">
    <property type="term" value="F:acyltransferase activity"/>
    <property type="evidence" value="ECO:0007669"/>
    <property type="project" value="UniProtKB-KW"/>
</dbReference>
<proteinExistence type="inferred from homology"/>
<comment type="similarity">
    <text evidence="1">Belongs to the plant acyltransferase family.</text>
</comment>
<keyword evidence="2" id="KW-0808">Transferase</keyword>
<evidence type="ECO:0000313" key="6">
    <source>
        <dbReference type="Proteomes" id="UP000596661"/>
    </source>
</evidence>
<dbReference type="EnsemblPlants" id="evm.model.04.386">
    <property type="protein sequence ID" value="cds.evm.model.04.386"/>
    <property type="gene ID" value="evm.TU.04.386"/>
</dbReference>
<dbReference type="Pfam" id="PF02458">
    <property type="entry name" value="Transferase"/>
    <property type="match status" value="1"/>
</dbReference>
<dbReference type="OrthoDB" id="1932220at2759"/>
<dbReference type="InterPro" id="IPR023213">
    <property type="entry name" value="CAT-like_dom_sf"/>
</dbReference>
<reference evidence="5" key="2">
    <citation type="submission" date="2021-03" db="UniProtKB">
        <authorList>
            <consortium name="EnsemblPlants"/>
        </authorList>
    </citation>
    <scope>IDENTIFICATION</scope>
</reference>
<accession>A0A803PH94</accession>
<keyword evidence="3" id="KW-0012">Acyltransferase</keyword>
<feature type="region of interest" description="Disordered" evidence="4">
    <location>
        <begin position="476"/>
        <end position="530"/>
    </location>
</feature>
<dbReference type="EMBL" id="UZAU01000358">
    <property type="status" value="NOT_ANNOTATED_CDS"/>
    <property type="molecule type" value="Genomic_DNA"/>
</dbReference>
<dbReference type="PANTHER" id="PTHR31623">
    <property type="entry name" value="F21J9.9"/>
    <property type="match status" value="1"/>
</dbReference>
<dbReference type="AlphaFoldDB" id="A0A803PH94"/>
<sequence length="541" mass="61085">MEINKIEIVRRQTIKPSYPTPPHQKHFNLSFLDQIAPAIYTSIVLFYPKNYNNHIDLIDTSYDHHGYLKKTLSKILARSFFPLAGRINNNTTIECTDEGVPFFEAKFKGSLSTFLEQKSHNNVVELLKQFLPANNMVSIDQATSTWPLLLVQVTSFDCGGLAIGVCMSHKFADAATLSIFMKSWAKTPVEAAIRDGCCDQALDPDYRAASLFPGRDLLTLPPATESELNNTVDIITKRYVFGKTKIVHLKAKATKVNNPTRVEVVTAFVWNCATNANKRHRFSVLAQCVNLRKKVEPPFPDNLVGNLVGYFSVSVDCKTNDEDYNKSDQFCDLVAKLRKGNIEYSENEAKKLRAGKEGLEVLSRWSEEGGELVRKDDANVFICSSWCNFGFYEIDFGWEREIATVRVAQENSSQNQPDLEERDTRGKPCDLQTRGEETTQRYPQNSQERQPEEIEGYLEGEMPYNQPGTKKLEIPHRNKGNLGTQPGIHGSSVGDRQHSLQAHRKGARTNPNRGNETNQTLGRRAGREEARATARYMVTHN</sequence>
<organism evidence="5 6">
    <name type="scientific">Cannabis sativa</name>
    <name type="common">Hemp</name>
    <name type="synonym">Marijuana</name>
    <dbReference type="NCBI Taxonomy" id="3483"/>
    <lineage>
        <taxon>Eukaryota</taxon>
        <taxon>Viridiplantae</taxon>
        <taxon>Streptophyta</taxon>
        <taxon>Embryophyta</taxon>
        <taxon>Tracheophyta</taxon>
        <taxon>Spermatophyta</taxon>
        <taxon>Magnoliopsida</taxon>
        <taxon>eudicotyledons</taxon>
        <taxon>Gunneridae</taxon>
        <taxon>Pentapetalae</taxon>
        <taxon>rosids</taxon>
        <taxon>fabids</taxon>
        <taxon>Rosales</taxon>
        <taxon>Cannabaceae</taxon>
        <taxon>Cannabis</taxon>
    </lineage>
</organism>